<feature type="transmembrane region" description="Helical" evidence="7">
    <location>
        <begin position="241"/>
        <end position="263"/>
    </location>
</feature>
<evidence type="ECO:0000256" key="6">
    <source>
        <dbReference type="ARBA" id="ARBA00023136"/>
    </source>
</evidence>
<keyword evidence="2 7" id="KW-0813">Transport</keyword>
<feature type="transmembrane region" description="Helical" evidence="7">
    <location>
        <begin position="9"/>
        <end position="28"/>
    </location>
</feature>
<dbReference type="InterPro" id="IPR000515">
    <property type="entry name" value="MetI-like"/>
</dbReference>
<sequence length="321" mass="35283">MIAFLLKRTLGAVLVLFAVSVLVFLIFFRTPGVDPARQIAGRQADPQTIAQIRADFGLDKPLPEQYVMMMRRLVWDRDLISYSDRGLVLPRVVKAVPVTASLVGGAALVWLLMSLGGGVLSAVFRGRMLDPLITGLGLAGVSLPVYWLGAVVNLLTQDTFHDSLFQWLPALGYTPLNQDPLKWFEQLLFPWITLAMGMAGLYSRVLRSDLIEADRSDFVRTARAKGLSESRVLWRHSLRTSLIPFISLFGLDFGALMGGAAVLTEEVFALPGVGNLTYHALSRFDLPVLMAVTLYGAFAVVIVNLLVDIGYAVLDPRIRVP</sequence>
<reference evidence="9 10" key="1">
    <citation type="journal article" date="2019" name="Int. J. Syst. Evol. Microbiol.">
        <title>The Global Catalogue of Microorganisms (GCM) 10K type strain sequencing project: providing services to taxonomists for standard genome sequencing and annotation.</title>
        <authorList>
            <consortium name="The Broad Institute Genomics Platform"/>
            <consortium name="The Broad Institute Genome Sequencing Center for Infectious Disease"/>
            <person name="Wu L."/>
            <person name="Ma J."/>
        </authorList>
    </citation>
    <scope>NUCLEOTIDE SEQUENCE [LARGE SCALE GENOMIC DNA]</scope>
    <source>
        <strain evidence="9 10">JCM 14718</strain>
    </source>
</reference>
<dbReference type="PANTHER" id="PTHR43163">
    <property type="entry name" value="DIPEPTIDE TRANSPORT SYSTEM PERMEASE PROTEIN DPPB-RELATED"/>
    <property type="match status" value="1"/>
</dbReference>
<keyword evidence="5 7" id="KW-1133">Transmembrane helix</keyword>
<dbReference type="InterPro" id="IPR035906">
    <property type="entry name" value="MetI-like_sf"/>
</dbReference>
<comment type="caution">
    <text evidence="9">The sequence shown here is derived from an EMBL/GenBank/DDBJ whole genome shotgun (WGS) entry which is preliminary data.</text>
</comment>
<evidence type="ECO:0000313" key="9">
    <source>
        <dbReference type="EMBL" id="GAA1723182.1"/>
    </source>
</evidence>
<dbReference type="CDD" id="cd06261">
    <property type="entry name" value="TM_PBP2"/>
    <property type="match status" value="1"/>
</dbReference>
<dbReference type="EMBL" id="BAAANY010000056">
    <property type="protein sequence ID" value="GAA1723182.1"/>
    <property type="molecule type" value="Genomic_DNA"/>
</dbReference>
<dbReference type="RefSeq" id="WP_344315536.1">
    <property type="nucleotide sequence ID" value="NZ_BAAANY010000056.1"/>
</dbReference>
<dbReference type="InterPro" id="IPR045621">
    <property type="entry name" value="BPD_transp_1_N"/>
</dbReference>
<evidence type="ECO:0000313" key="10">
    <source>
        <dbReference type="Proteomes" id="UP001500618"/>
    </source>
</evidence>
<keyword evidence="6 7" id="KW-0472">Membrane</keyword>
<dbReference type="Pfam" id="PF00528">
    <property type="entry name" value="BPD_transp_1"/>
    <property type="match status" value="1"/>
</dbReference>
<accession>A0ABN2JEL2</accession>
<dbReference type="PANTHER" id="PTHR43163:SF9">
    <property type="entry name" value="ABC TRANSPORTER PERMEASE PROTEIN"/>
    <property type="match status" value="1"/>
</dbReference>
<evidence type="ECO:0000256" key="1">
    <source>
        <dbReference type="ARBA" id="ARBA00004651"/>
    </source>
</evidence>
<evidence type="ECO:0000259" key="8">
    <source>
        <dbReference type="PROSITE" id="PS50928"/>
    </source>
</evidence>
<evidence type="ECO:0000256" key="3">
    <source>
        <dbReference type="ARBA" id="ARBA00022475"/>
    </source>
</evidence>
<evidence type="ECO:0000256" key="4">
    <source>
        <dbReference type="ARBA" id="ARBA00022692"/>
    </source>
</evidence>
<keyword evidence="4 7" id="KW-0812">Transmembrane</keyword>
<dbReference type="Pfam" id="PF19300">
    <property type="entry name" value="BPD_transp_1_N"/>
    <property type="match status" value="1"/>
</dbReference>
<keyword evidence="3" id="KW-1003">Cell membrane</keyword>
<dbReference type="PROSITE" id="PS50928">
    <property type="entry name" value="ABC_TM1"/>
    <property type="match status" value="1"/>
</dbReference>
<feature type="domain" description="ABC transmembrane type-1" evidence="8">
    <location>
        <begin position="96"/>
        <end position="307"/>
    </location>
</feature>
<keyword evidence="10" id="KW-1185">Reference proteome</keyword>
<feature type="transmembrane region" description="Helical" evidence="7">
    <location>
        <begin position="288"/>
        <end position="314"/>
    </location>
</feature>
<protein>
    <submittedName>
        <fullName evidence="9">ABC transporter permease</fullName>
    </submittedName>
</protein>
<evidence type="ECO:0000256" key="5">
    <source>
        <dbReference type="ARBA" id="ARBA00022989"/>
    </source>
</evidence>
<dbReference type="Gene3D" id="1.10.3720.10">
    <property type="entry name" value="MetI-like"/>
    <property type="match status" value="1"/>
</dbReference>
<dbReference type="Proteomes" id="UP001500618">
    <property type="component" value="Unassembled WGS sequence"/>
</dbReference>
<dbReference type="SUPFAM" id="SSF161098">
    <property type="entry name" value="MetI-like"/>
    <property type="match status" value="1"/>
</dbReference>
<feature type="transmembrane region" description="Helical" evidence="7">
    <location>
        <begin position="188"/>
        <end position="206"/>
    </location>
</feature>
<evidence type="ECO:0000256" key="7">
    <source>
        <dbReference type="RuleBase" id="RU363032"/>
    </source>
</evidence>
<evidence type="ECO:0000256" key="2">
    <source>
        <dbReference type="ARBA" id="ARBA00022448"/>
    </source>
</evidence>
<proteinExistence type="inferred from homology"/>
<feature type="transmembrane region" description="Helical" evidence="7">
    <location>
        <begin position="132"/>
        <end position="155"/>
    </location>
</feature>
<comment type="subcellular location">
    <subcellularLocation>
        <location evidence="1 7">Cell membrane</location>
        <topology evidence="1 7">Multi-pass membrane protein</topology>
    </subcellularLocation>
</comment>
<gene>
    <name evidence="9" type="ORF">GCM10009765_83930</name>
</gene>
<feature type="transmembrane region" description="Helical" evidence="7">
    <location>
        <begin position="98"/>
        <end position="120"/>
    </location>
</feature>
<name>A0ABN2JEL2_9ACTN</name>
<organism evidence="9 10">
    <name type="scientific">Fodinicola feengrottensis</name>
    <dbReference type="NCBI Taxonomy" id="435914"/>
    <lineage>
        <taxon>Bacteria</taxon>
        <taxon>Bacillati</taxon>
        <taxon>Actinomycetota</taxon>
        <taxon>Actinomycetes</taxon>
        <taxon>Mycobacteriales</taxon>
        <taxon>Fodinicola</taxon>
    </lineage>
</organism>
<comment type="similarity">
    <text evidence="7">Belongs to the binding-protein-dependent transport system permease family.</text>
</comment>